<keyword evidence="3" id="KW-1185">Reference proteome</keyword>
<comment type="caution">
    <text evidence="2">The sequence shown here is derived from an EMBL/GenBank/DDBJ whole genome shotgun (WGS) entry which is preliminary data.</text>
</comment>
<feature type="compositionally biased region" description="Basic and acidic residues" evidence="1">
    <location>
        <begin position="54"/>
        <end position="69"/>
    </location>
</feature>
<dbReference type="Proteomes" id="UP000612956">
    <property type="component" value="Unassembled WGS sequence"/>
</dbReference>
<dbReference type="RefSeq" id="WP_188831190.1">
    <property type="nucleotide sequence ID" value="NZ_BMMW01000007.1"/>
</dbReference>
<protein>
    <recommendedName>
        <fullName evidence="4">Type II toxin-antitoxin system VapB family antitoxin</fullName>
    </recommendedName>
</protein>
<reference evidence="2" key="2">
    <citation type="submission" date="2020-09" db="EMBL/GenBank/DDBJ databases">
        <authorList>
            <person name="Sun Q."/>
            <person name="Zhou Y."/>
        </authorList>
    </citation>
    <scope>NUCLEOTIDE SEQUENCE</scope>
    <source>
        <strain evidence="2">CGMCC 4.7278</strain>
    </source>
</reference>
<evidence type="ECO:0000313" key="3">
    <source>
        <dbReference type="Proteomes" id="UP000612956"/>
    </source>
</evidence>
<dbReference type="AlphaFoldDB" id="A0A917QU55"/>
<evidence type="ECO:0008006" key="4">
    <source>
        <dbReference type="Google" id="ProtNLM"/>
    </source>
</evidence>
<gene>
    <name evidence="2" type="ORF">GCM10011591_46280</name>
</gene>
<evidence type="ECO:0000256" key="1">
    <source>
        <dbReference type="SAM" id="MobiDB-lite"/>
    </source>
</evidence>
<evidence type="ECO:0000313" key="2">
    <source>
        <dbReference type="EMBL" id="GGK68914.1"/>
    </source>
</evidence>
<dbReference type="Pfam" id="PF09957">
    <property type="entry name" value="VapB_antitoxin"/>
    <property type="match status" value="1"/>
</dbReference>
<accession>A0A917QU55</accession>
<feature type="region of interest" description="Disordered" evidence="1">
    <location>
        <begin position="54"/>
        <end position="75"/>
    </location>
</feature>
<dbReference type="InterPro" id="IPR019239">
    <property type="entry name" value="VapB_antitoxin"/>
</dbReference>
<reference evidence="2" key="1">
    <citation type="journal article" date="2014" name="Int. J. Syst. Evol. Microbiol.">
        <title>Complete genome sequence of Corynebacterium casei LMG S-19264T (=DSM 44701T), isolated from a smear-ripened cheese.</title>
        <authorList>
            <consortium name="US DOE Joint Genome Institute (JGI-PGF)"/>
            <person name="Walter F."/>
            <person name="Albersmeier A."/>
            <person name="Kalinowski J."/>
            <person name="Ruckert C."/>
        </authorList>
    </citation>
    <scope>NUCLEOTIDE SEQUENCE</scope>
    <source>
        <strain evidence="2">CGMCC 4.7278</strain>
    </source>
</reference>
<proteinExistence type="predicted"/>
<name>A0A917QU55_9NOCA</name>
<organism evidence="2 3">
    <name type="scientific">Nocardia camponoti</name>
    <dbReference type="NCBI Taxonomy" id="1616106"/>
    <lineage>
        <taxon>Bacteria</taxon>
        <taxon>Bacillati</taxon>
        <taxon>Actinomycetota</taxon>
        <taxon>Actinomycetes</taxon>
        <taxon>Mycobacteriales</taxon>
        <taxon>Nocardiaceae</taxon>
        <taxon>Nocardia</taxon>
    </lineage>
</organism>
<sequence length="75" mass="8454">MAITRIDLDDDVLDEAMRLMGAATKDEAVNTALREYVQRARRVAAATRLLERGQRGDFDAAEGARDTAKREHRRP</sequence>
<dbReference type="EMBL" id="BMMW01000007">
    <property type="protein sequence ID" value="GGK68914.1"/>
    <property type="molecule type" value="Genomic_DNA"/>
</dbReference>